<reference evidence="1" key="1">
    <citation type="journal article" date="2013" name="BMC Genomics">
        <title>Unscrambling butterfly oogenesis.</title>
        <authorList>
            <person name="Carter J.M."/>
            <person name="Baker S.C."/>
            <person name="Pink R."/>
            <person name="Carter D.R."/>
            <person name="Collins A."/>
            <person name="Tomlin J."/>
            <person name="Gibbs M."/>
            <person name="Breuker C.J."/>
        </authorList>
    </citation>
    <scope>NUCLEOTIDE SEQUENCE</scope>
    <source>
        <tissue evidence="1">Ovary</tissue>
    </source>
</reference>
<organism evidence="1">
    <name type="scientific">Pararge aegeria</name>
    <name type="common">speckled wood butterfly</name>
    <dbReference type="NCBI Taxonomy" id="116150"/>
    <lineage>
        <taxon>Eukaryota</taxon>
        <taxon>Metazoa</taxon>
        <taxon>Ecdysozoa</taxon>
        <taxon>Arthropoda</taxon>
        <taxon>Hexapoda</taxon>
        <taxon>Insecta</taxon>
        <taxon>Pterygota</taxon>
        <taxon>Neoptera</taxon>
        <taxon>Endopterygota</taxon>
        <taxon>Lepidoptera</taxon>
        <taxon>Glossata</taxon>
        <taxon>Ditrysia</taxon>
        <taxon>Papilionoidea</taxon>
        <taxon>Nymphalidae</taxon>
        <taxon>Satyrinae</taxon>
        <taxon>Satyrini</taxon>
        <taxon>Parargina</taxon>
        <taxon>Pararge</taxon>
    </lineage>
</organism>
<protein>
    <submittedName>
        <fullName evidence="1">Uncharacterized protein</fullName>
    </submittedName>
</protein>
<feature type="non-terminal residue" evidence="1">
    <location>
        <position position="74"/>
    </location>
</feature>
<reference evidence="1" key="2">
    <citation type="submission" date="2013-05" db="EMBL/GenBank/DDBJ databases">
        <authorList>
            <person name="Carter J.-M."/>
            <person name="Baker S.C."/>
            <person name="Pink R."/>
            <person name="Carter D.R.F."/>
            <person name="Collins A."/>
            <person name="Tomlin J."/>
            <person name="Gibbs M."/>
            <person name="Breuker C.J."/>
        </authorList>
    </citation>
    <scope>NUCLEOTIDE SEQUENCE</scope>
    <source>
        <tissue evidence="1">Ovary</tissue>
    </source>
</reference>
<name>S4PAV9_9NEOP</name>
<dbReference type="AlphaFoldDB" id="S4PAV9"/>
<proteinExistence type="predicted"/>
<evidence type="ECO:0000313" key="1">
    <source>
        <dbReference type="EMBL" id="JAA84030.1"/>
    </source>
</evidence>
<accession>S4PAV9</accession>
<sequence>MFVDTLYCNNIQAQRFLTSRHTQIYAMIHRTVHRWPITPAALILLTLRAVKLYTLHTVPSPVHVHALAGARRAR</sequence>
<dbReference type="EMBL" id="GAIX01008530">
    <property type="protein sequence ID" value="JAA84030.1"/>
    <property type="molecule type" value="Transcribed_RNA"/>
</dbReference>